<accession>A0A9W4B636</accession>
<organism evidence="2 3">
    <name type="scientific">Mycobacterium gallinarum</name>
    <dbReference type="NCBI Taxonomy" id="39689"/>
    <lineage>
        <taxon>Bacteria</taxon>
        <taxon>Bacillati</taxon>
        <taxon>Actinomycetota</taxon>
        <taxon>Actinomycetes</taxon>
        <taxon>Mycobacteriales</taxon>
        <taxon>Mycobacteriaceae</taxon>
        <taxon>Mycobacterium</taxon>
    </lineage>
</organism>
<feature type="compositionally biased region" description="Low complexity" evidence="1">
    <location>
        <begin position="140"/>
        <end position="156"/>
    </location>
</feature>
<evidence type="ECO:0000313" key="2">
    <source>
        <dbReference type="EMBL" id="BBY94590.1"/>
    </source>
</evidence>
<dbReference type="SUPFAM" id="SSF81301">
    <property type="entry name" value="Nucleotidyltransferase"/>
    <property type="match status" value="1"/>
</dbReference>
<keyword evidence="3" id="KW-1185">Reference proteome</keyword>
<dbReference type="Proteomes" id="UP000465785">
    <property type="component" value="Chromosome"/>
</dbReference>
<reference evidence="2 3" key="1">
    <citation type="journal article" date="2019" name="Emerg. Microbes Infect.">
        <title>Comprehensive subspecies identification of 175 nontuberculous mycobacteria species based on 7547 genomic profiles.</title>
        <authorList>
            <person name="Matsumoto Y."/>
            <person name="Kinjo T."/>
            <person name="Motooka D."/>
            <person name="Nabeya D."/>
            <person name="Jung N."/>
            <person name="Uechi K."/>
            <person name="Horii T."/>
            <person name="Iida T."/>
            <person name="Fujita J."/>
            <person name="Nakamura S."/>
        </authorList>
    </citation>
    <scope>NUCLEOTIDE SEQUENCE [LARGE SCALE GENOMIC DNA]</scope>
    <source>
        <strain evidence="2 3">JCM 6399</strain>
    </source>
</reference>
<dbReference type="KEGG" id="mgau:MGALJ_42590"/>
<dbReference type="EMBL" id="AP022601">
    <property type="protein sequence ID" value="BBY94590.1"/>
    <property type="molecule type" value="Genomic_DNA"/>
</dbReference>
<gene>
    <name evidence="2" type="ORF">MGALJ_42590</name>
</gene>
<evidence type="ECO:0000313" key="3">
    <source>
        <dbReference type="Proteomes" id="UP000465785"/>
    </source>
</evidence>
<evidence type="ECO:0000256" key="1">
    <source>
        <dbReference type="SAM" id="MobiDB-lite"/>
    </source>
</evidence>
<dbReference type="InterPro" id="IPR043519">
    <property type="entry name" value="NT_sf"/>
</dbReference>
<feature type="region of interest" description="Disordered" evidence="1">
    <location>
        <begin position="113"/>
        <end position="168"/>
    </location>
</feature>
<sequence>MIVGDVYGGGAGLPEMAELGRCNTVFSWSKPNGYTSLQLVIEIPVRSRNRTRLVPVEVQIKALAQDLRTNSEHTIDDNSPHAIPSLALGPLTQTAHAAHRLNRALQPVQGHVMPSVTSNADDGDRNSPPGIDLDARAPRRTAAMTRPVTTPTTQTTGKAEARVRPSSTQSCSAYAKLASSIPRLQPTFSR</sequence>
<dbReference type="AlphaFoldDB" id="A0A9W4B636"/>
<name>A0A9W4B636_9MYCO</name>
<proteinExistence type="predicted"/>
<protein>
    <submittedName>
        <fullName evidence="2">Uncharacterized protein</fullName>
    </submittedName>
</protein>